<dbReference type="PANTHER" id="PTHR41800">
    <property type="entry name" value="EXPRESSED PROTEIN"/>
    <property type="match status" value="1"/>
</dbReference>
<keyword evidence="2" id="KW-1185">Reference proteome</keyword>
<dbReference type="Pfam" id="PF15932">
    <property type="entry name" value="DUF4748"/>
    <property type="match status" value="1"/>
</dbReference>
<protein>
    <submittedName>
        <fullName evidence="1">Uncharacterized protein</fullName>
    </submittedName>
</protein>
<reference evidence="1" key="1">
    <citation type="submission" date="2016-06" db="EMBL/GenBank/DDBJ databases">
        <authorList>
            <person name="Cuomo C."/>
            <person name="Litvintseva A."/>
            <person name="Heitman J."/>
            <person name="Chen Y."/>
            <person name="Sun S."/>
            <person name="Springer D."/>
            <person name="Dromer F."/>
            <person name="Young S."/>
            <person name="Zeng Q."/>
            <person name="Chapman S."/>
            <person name="Gujja S."/>
            <person name="Saif S."/>
            <person name="Birren B."/>
        </authorList>
    </citation>
    <scope>NUCLEOTIDE SEQUENCE</scope>
    <source>
        <strain evidence="1">CBS 7841</strain>
    </source>
</reference>
<evidence type="ECO:0000313" key="1">
    <source>
        <dbReference type="EMBL" id="WVN88261.1"/>
    </source>
</evidence>
<reference evidence="1" key="2">
    <citation type="journal article" date="2022" name="Elife">
        <title>Obligate sexual reproduction of a homothallic fungus closely related to the Cryptococcus pathogenic species complex.</title>
        <authorList>
            <person name="Passer A.R."/>
            <person name="Clancey S.A."/>
            <person name="Shea T."/>
            <person name="David-Palma M."/>
            <person name="Averette A.F."/>
            <person name="Boekhout T."/>
            <person name="Porcel B.M."/>
            <person name="Nowrousian M."/>
            <person name="Cuomo C.A."/>
            <person name="Sun S."/>
            <person name="Heitman J."/>
            <person name="Coelho M.A."/>
        </authorList>
    </citation>
    <scope>NUCLEOTIDE SEQUENCE</scope>
    <source>
        <strain evidence="1">CBS 7841</strain>
    </source>
</reference>
<sequence length="81" mass="8742">MNTAGSVVYSWGVLVVAAGVSFYYAKKQIDGRRREAQGMGQRPLEKLSWKERIAKDEQGKPSAAVDAARQASSDGPGKMPT</sequence>
<evidence type="ECO:0000313" key="2">
    <source>
        <dbReference type="Proteomes" id="UP000094043"/>
    </source>
</evidence>
<dbReference type="InterPro" id="IPR031833">
    <property type="entry name" value="DUF4748"/>
</dbReference>
<gene>
    <name evidence="1" type="ORF">L203_103462</name>
</gene>
<dbReference type="EMBL" id="CP143787">
    <property type="protein sequence ID" value="WVN88261.1"/>
    <property type="molecule type" value="Genomic_DNA"/>
</dbReference>
<dbReference type="GeneID" id="91087673"/>
<dbReference type="Proteomes" id="UP000094043">
    <property type="component" value="Chromosome 4"/>
</dbReference>
<dbReference type="RefSeq" id="XP_066068961.1">
    <property type="nucleotide sequence ID" value="XM_066212864.1"/>
</dbReference>
<dbReference type="AlphaFoldDB" id="A0A1E3IIB0"/>
<dbReference type="VEuPathDB" id="FungiDB:L203_02942"/>
<name>A0A1E3IIB0_9TREE</name>
<reference evidence="1" key="3">
    <citation type="submission" date="2024-01" db="EMBL/GenBank/DDBJ databases">
        <authorList>
            <person name="Coelho M.A."/>
            <person name="David-Palma M."/>
            <person name="Shea T."/>
            <person name="Sun S."/>
            <person name="Cuomo C.A."/>
            <person name="Heitman J."/>
        </authorList>
    </citation>
    <scope>NUCLEOTIDE SEQUENCE</scope>
    <source>
        <strain evidence="1">CBS 7841</strain>
    </source>
</reference>
<dbReference type="KEGG" id="cdep:91087673"/>
<proteinExistence type="predicted"/>
<dbReference type="PANTHER" id="PTHR41800:SF1">
    <property type="entry name" value="EXPRESSED PROTEIN"/>
    <property type="match status" value="1"/>
</dbReference>
<organism evidence="1 2">
    <name type="scientific">Cryptococcus depauperatus CBS 7841</name>
    <dbReference type="NCBI Taxonomy" id="1295531"/>
    <lineage>
        <taxon>Eukaryota</taxon>
        <taxon>Fungi</taxon>
        <taxon>Dikarya</taxon>
        <taxon>Basidiomycota</taxon>
        <taxon>Agaricomycotina</taxon>
        <taxon>Tremellomycetes</taxon>
        <taxon>Tremellales</taxon>
        <taxon>Cryptococcaceae</taxon>
        <taxon>Cryptococcus</taxon>
    </lineage>
</organism>
<dbReference type="OrthoDB" id="2559326at2759"/>
<accession>A0A1E3IIB0</accession>